<feature type="compositionally biased region" description="Gly residues" evidence="20">
    <location>
        <begin position="12"/>
        <end position="22"/>
    </location>
</feature>
<dbReference type="EC" id="2.7.8.26" evidence="5 19"/>
<dbReference type="PANTHER" id="PTHR34148">
    <property type="entry name" value="ADENOSYLCOBINAMIDE-GDP RIBAZOLETRANSFERASE"/>
    <property type="match status" value="1"/>
</dbReference>
<evidence type="ECO:0000256" key="20">
    <source>
        <dbReference type="SAM" id="MobiDB-lite"/>
    </source>
</evidence>
<dbReference type="Proteomes" id="UP000305238">
    <property type="component" value="Unassembled WGS sequence"/>
</dbReference>
<sequence>MVAHRRDDRPGGRAGVGDGRGAGGRHRHLAGRRDGRVRRLGRPVAGAAPPRRTGGGVARDGGARGRGQRRGRAVPGADDGVRTGLPGHARAGQPAARGRVGGGGPGRGGTRHGAPVIEGLRLAVTLLTVVPLGRARVDRGTARAAMLLAPAAGLLPGGAAALILLAGGPLGLPVLLTAVLAVAVTAAATRALHLDGLADLADGLGSGRPATDALAIMKRSDIGPFGVVTLLLTVLAQVAALAAAPHPAVAVLVASVAGRAVLPWACRSGVPSARPGGLGGLVAGTVGTRAALAVTAVVLAAAGGAGAATGGPGGAVQAAVAVLVALAAALVMLRHAVRRLGGVTGDVLGALVEIAVTAALVVLAARP</sequence>
<keyword evidence="8 19" id="KW-0169">Cobalamin biosynthesis</keyword>
<feature type="transmembrane region" description="Helical" evidence="19">
    <location>
        <begin position="345"/>
        <end position="365"/>
    </location>
</feature>
<accession>A0A5S4GH36</accession>
<evidence type="ECO:0000256" key="13">
    <source>
        <dbReference type="ARBA" id="ARBA00023136"/>
    </source>
</evidence>
<evidence type="ECO:0000313" key="22">
    <source>
        <dbReference type="Proteomes" id="UP000305238"/>
    </source>
</evidence>
<keyword evidence="22" id="KW-1185">Reference proteome</keyword>
<evidence type="ECO:0000256" key="8">
    <source>
        <dbReference type="ARBA" id="ARBA00022573"/>
    </source>
</evidence>
<proteinExistence type="inferred from homology"/>
<evidence type="ECO:0000256" key="17">
    <source>
        <dbReference type="ARBA" id="ARBA00048623"/>
    </source>
</evidence>
<evidence type="ECO:0000256" key="18">
    <source>
        <dbReference type="ARBA" id="ARBA00049504"/>
    </source>
</evidence>
<evidence type="ECO:0000256" key="9">
    <source>
        <dbReference type="ARBA" id="ARBA00022679"/>
    </source>
</evidence>
<organism evidence="21 22">
    <name type="scientific">Actinomadura geliboluensis</name>
    <dbReference type="NCBI Taxonomy" id="882440"/>
    <lineage>
        <taxon>Bacteria</taxon>
        <taxon>Bacillati</taxon>
        <taxon>Actinomycetota</taxon>
        <taxon>Actinomycetes</taxon>
        <taxon>Streptosporangiales</taxon>
        <taxon>Thermomonosporaceae</taxon>
        <taxon>Actinomadura</taxon>
    </lineage>
</organism>
<evidence type="ECO:0000256" key="3">
    <source>
        <dbReference type="ARBA" id="ARBA00004663"/>
    </source>
</evidence>
<keyword evidence="7 19" id="KW-1003">Cell membrane</keyword>
<evidence type="ECO:0000256" key="16">
    <source>
        <dbReference type="ARBA" id="ARBA00032853"/>
    </source>
</evidence>
<feature type="transmembrane region" description="Helical" evidence="19">
    <location>
        <begin position="222"/>
        <end position="242"/>
    </location>
</feature>
<evidence type="ECO:0000256" key="12">
    <source>
        <dbReference type="ARBA" id="ARBA00022989"/>
    </source>
</evidence>
<keyword evidence="11 19" id="KW-0460">Magnesium</keyword>
<dbReference type="EMBL" id="VCKZ01000624">
    <property type="protein sequence ID" value="TMR25520.1"/>
    <property type="molecule type" value="Genomic_DNA"/>
</dbReference>
<feature type="transmembrane region" description="Helical" evidence="19">
    <location>
        <begin position="172"/>
        <end position="192"/>
    </location>
</feature>
<feature type="transmembrane region" description="Helical" evidence="19">
    <location>
        <begin position="248"/>
        <end position="266"/>
    </location>
</feature>
<evidence type="ECO:0000256" key="5">
    <source>
        <dbReference type="ARBA" id="ARBA00013200"/>
    </source>
</evidence>
<keyword evidence="12 19" id="KW-1133">Transmembrane helix</keyword>
<comment type="catalytic activity">
    <reaction evidence="17 19">
        <text>alpha-ribazole + adenosylcob(III)inamide-GDP = adenosylcob(III)alamin + GMP + H(+)</text>
        <dbReference type="Rhea" id="RHEA:16049"/>
        <dbReference type="ChEBI" id="CHEBI:10329"/>
        <dbReference type="ChEBI" id="CHEBI:15378"/>
        <dbReference type="ChEBI" id="CHEBI:18408"/>
        <dbReference type="ChEBI" id="CHEBI:58115"/>
        <dbReference type="ChEBI" id="CHEBI:60487"/>
        <dbReference type="EC" id="2.7.8.26"/>
    </reaction>
</comment>
<comment type="function">
    <text evidence="14 19">Joins adenosylcobinamide-GDP and alpha-ribazole to generate adenosylcobalamin (Ado-cobalamin). Also synthesizes adenosylcobalamin 5'-phosphate from adenosylcobinamide-GDP and alpha-ribazole 5'-phosphate.</text>
</comment>
<comment type="similarity">
    <text evidence="4 19">Belongs to the CobS family.</text>
</comment>
<dbReference type="GO" id="GO:0005886">
    <property type="term" value="C:plasma membrane"/>
    <property type="evidence" value="ECO:0007669"/>
    <property type="project" value="UniProtKB-SubCell"/>
</dbReference>
<evidence type="ECO:0000256" key="15">
    <source>
        <dbReference type="ARBA" id="ARBA00032605"/>
    </source>
</evidence>
<evidence type="ECO:0000256" key="2">
    <source>
        <dbReference type="ARBA" id="ARBA00004651"/>
    </source>
</evidence>
<dbReference type="HAMAP" id="MF_00719">
    <property type="entry name" value="CobS"/>
    <property type="match status" value="1"/>
</dbReference>
<gene>
    <name evidence="19" type="primary">cobS</name>
    <name evidence="21" type="ORF">ETD96_42605</name>
</gene>
<reference evidence="21 22" key="1">
    <citation type="submission" date="2019-05" db="EMBL/GenBank/DDBJ databases">
        <title>Draft genome sequence of Actinomadura geliboluensis A8036.</title>
        <authorList>
            <person name="Saricaoglu S."/>
            <person name="Isik K."/>
        </authorList>
    </citation>
    <scope>NUCLEOTIDE SEQUENCE [LARGE SCALE GENOMIC DNA]</scope>
    <source>
        <strain evidence="21 22">A8036</strain>
    </source>
</reference>
<evidence type="ECO:0000256" key="6">
    <source>
        <dbReference type="ARBA" id="ARBA00015850"/>
    </source>
</evidence>
<evidence type="ECO:0000256" key="11">
    <source>
        <dbReference type="ARBA" id="ARBA00022842"/>
    </source>
</evidence>
<keyword evidence="9 19" id="KW-0808">Transferase</keyword>
<evidence type="ECO:0000256" key="7">
    <source>
        <dbReference type="ARBA" id="ARBA00022475"/>
    </source>
</evidence>
<dbReference type="Pfam" id="PF02654">
    <property type="entry name" value="CobS"/>
    <property type="match status" value="1"/>
</dbReference>
<feature type="compositionally biased region" description="Basic residues" evidence="20">
    <location>
        <begin position="23"/>
        <end position="41"/>
    </location>
</feature>
<dbReference type="AlphaFoldDB" id="A0A5S4GH36"/>
<feature type="compositionally biased region" description="Low complexity" evidence="20">
    <location>
        <begin position="42"/>
        <end position="52"/>
    </location>
</feature>
<name>A0A5S4GH36_9ACTN</name>
<feature type="compositionally biased region" description="Low complexity" evidence="20">
    <location>
        <begin position="86"/>
        <end position="98"/>
    </location>
</feature>
<evidence type="ECO:0000256" key="14">
    <source>
        <dbReference type="ARBA" id="ARBA00025228"/>
    </source>
</evidence>
<protein>
    <recommendedName>
        <fullName evidence="6 19">Adenosylcobinamide-GDP ribazoletransferase</fullName>
        <ecNumber evidence="5 19">2.7.8.26</ecNumber>
    </recommendedName>
    <alternativeName>
        <fullName evidence="16 19">Cobalamin synthase</fullName>
    </alternativeName>
    <alternativeName>
        <fullName evidence="15 19">Cobalamin-5'-phosphate synthase</fullName>
    </alternativeName>
</protein>
<dbReference type="InterPro" id="IPR003805">
    <property type="entry name" value="CobS"/>
</dbReference>
<feature type="compositionally biased region" description="Gly residues" evidence="20">
    <location>
        <begin position="99"/>
        <end position="108"/>
    </location>
</feature>
<keyword evidence="13 19" id="KW-0472">Membrane</keyword>
<keyword evidence="10 19" id="KW-0812">Transmembrane</keyword>
<feature type="transmembrane region" description="Helical" evidence="19">
    <location>
        <begin position="278"/>
        <end position="302"/>
    </location>
</feature>
<dbReference type="GO" id="GO:0009236">
    <property type="term" value="P:cobalamin biosynthetic process"/>
    <property type="evidence" value="ECO:0007669"/>
    <property type="project" value="UniProtKB-UniRule"/>
</dbReference>
<evidence type="ECO:0000256" key="4">
    <source>
        <dbReference type="ARBA" id="ARBA00010561"/>
    </source>
</evidence>
<feature type="region of interest" description="Disordered" evidence="20">
    <location>
        <begin position="1"/>
        <end position="114"/>
    </location>
</feature>
<dbReference type="UniPathway" id="UPA00148">
    <property type="reaction ID" value="UER00238"/>
</dbReference>
<feature type="transmembrane region" description="Helical" evidence="19">
    <location>
        <begin position="314"/>
        <end position="333"/>
    </location>
</feature>
<evidence type="ECO:0000313" key="21">
    <source>
        <dbReference type="EMBL" id="TMR25520.1"/>
    </source>
</evidence>
<dbReference type="GO" id="GO:0008818">
    <property type="term" value="F:cobalamin 5'-phosphate synthase activity"/>
    <property type="evidence" value="ECO:0007669"/>
    <property type="project" value="UniProtKB-UniRule"/>
</dbReference>
<dbReference type="GO" id="GO:0051073">
    <property type="term" value="F:adenosylcobinamide-GDP ribazoletransferase activity"/>
    <property type="evidence" value="ECO:0007669"/>
    <property type="project" value="UniProtKB-UniRule"/>
</dbReference>
<comment type="catalytic activity">
    <reaction evidence="18 19">
        <text>alpha-ribazole 5'-phosphate + adenosylcob(III)inamide-GDP = adenosylcob(III)alamin 5'-phosphate + GMP + H(+)</text>
        <dbReference type="Rhea" id="RHEA:23560"/>
        <dbReference type="ChEBI" id="CHEBI:15378"/>
        <dbReference type="ChEBI" id="CHEBI:57918"/>
        <dbReference type="ChEBI" id="CHEBI:58115"/>
        <dbReference type="ChEBI" id="CHEBI:60487"/>
        <dbReference type="ChEBI" id="CHEBI:60493"/>
        <dbReference type="EC" id="2.7.8.26"/>
    </reaction>
</comment>
<feature type="compositionally biased region" description="Basic and acidic residues" evidence="20">
    <location>
        <begin position="1"/>
        <end position="11"/>
    </location>
</feature>
<evidence type="ECO:0000256" key="10">
    <source>
        <dbReference type="ARBA" id="ARBA00022692"/>
    </source>
</evidence>
<comment type="pathway">
    <text evidence="3 19">Cofactor biosynthesis; adenosylcobalamin biosynthesis; adenosylcobalamin from cob(II)yrinate a,c-diamide: step 7/7.</text>
</comment>
<feature type="transmembrane region" description="Helical" evidence="19">
    <location>
        <begin position="144"/>
        <end position="166"/>
    </location>
</feature>
<evidence type="ECO:0000256" key="1">
    <source>
        <dbReference type="ARBA" id="ARBA00001946"/>
    </source>
</evidence>
<comment type="subcellular location">
    <subcellularLocation>
        <location evidence="2 19">Cell membrane</location>
        <topology evidence="2 19">Multi-pass membrane protein</topology>
    </subcellularLocation>
</comment>
<comment type="cofactor">
    <cofactor evidence="1 19">
        <name>Mg(2+)</name>
        <dbReference type="ChEBI" id="CHEBI:18420"/>
    </cofactor>
</comment>
<dbReference type="PANTHER" id="PTHR34148:SF1">
    <property type="entry name" value="ADENOSYLCOBINAMIDE-GDP RIBAZOLETRANSFERASE"/>
    <property type="match status" value="1"/>
</dbReference>
<evidence type="ECO:0000256" key="19">
    <source>
        <dbReference type="HAMAP-Rule" id="MF_00719"/>
    </source>
</evidence>
<comment type="caution">
    <text evidence="21">The sequence shown here is derived from an EMBL/GenBank/DDBJ whole genome shotgun (WGS) entry which is preliminary data.</text>
</comment>